<dbReference type="AlphaFoldDB" id="A0A9D4ZSG1"/>
<keyword evidence="2" id="KW-1185">Reference proteome</keyword>
<gene>
    <name evidence="1" type="ORF">GOP47_0000585</name>
</gene>
<dbReference type="Proteomes" id="UP000886520">
    <property type="component" value="Chromosome 1"/>
</dbReference>
<protein>
    <submittedName>
        <fullName evidence="1">Uncharacterized protein</fullName>
    </submittedName>
</protein>
<accession>A0A9D4ZSG1</accession>
<evidence type="ECO:0000313" key="2">
    <source>
        <dbReference type="Proteomes" id="UP000886520"/>
    </source>
</evidence>
<organism evidence="1 2">
    <name type="scientific">Adiantum capillus-veneris</name>
    <name type="common">Maidenhair fern</name>
    <dbReference type="NCBI Taxonomy" id="13818"/>
    <lineage>
        <taxon>Eukaryota</taxon>
        <taxon>Viridiplantae</taxon>
        <taxon>Streptophyta</taxon>
        <taxon>Embryophyta</taxon>
        <taxon>Tracheophyta</taxon>
        <taxon>Polypodiopsida</taxon>
        <taxon>Polypodiidae</taxon>
        <taxon>Polypodiales</taxon>
        <taxon>Pteridineae</taxon>
        <taxon>Pteridaceae</taxon>
        <taxon>Vittarioideae</taxon>
        <taxon>Adiantum</taxon>
    </lineage>
</organism>
<sequence>MTFKLTDSHDHRGSCRVGVSHELLGIRHFKNSKAYNVCEPHHIFSDCEGWPKMGRREGLVCRHSMRPNGALARNSRAAPSLSTGKIYCYDRDEQAGTRIARLHCLTFFGTRGDSAIPHFGSYKA</sequence>
<comment type="caution">
    <text evidence="1">The sequence shown here is derived from an EMBL/GenBank/DDBJ whole genome shotgun (WGS) entry which is preliminary data.</text>
</comment>
<evidence type="ECO:0000313" key="1">
    <source>
        <dbReference type="EMBL" id="KAI5084416.1"/>
    </source>
</evidence>
<name>A0A9D4ZSG1_ADICA</name>
<dbReference type="EMBL" id="JABFUD020000001">
    <property type="protein sequence ID" value="KAI5084416.1"/>
    <property type="molecule type" value="Genomic_DNA"/>
</dbReference>
<proteinExistence type="predicted"/>
<reference evidence="1" key="1">
    <citation type="submission" date="2021-01" db="EMBL/GenBank/DDBJ databases">
        <title>Adiantum capillus-veneris genome.</title>
        <authorList>
            <person name="Fang Y."/>
            <person name="Liao Q."/>
        </authorList>
    </citation>
    <scope>NUCLEOTIDE SEQUENCE</scope>
    <source>
        <strain evidence="1">H3</strain>
        <tissue evidence="1">Leaf</tissue>
    </source>
</reference>